<feature type="transmembrane region" description="Helical" evidence="1">
    <location>
        <begin position="44"/>
        <end position="65"/>
    </location>
</feature>
<gene>
    <name evidence="2" type="ORF">EJQ19_14045</name>
</gene>
<evidence type="ECO:0000256" key="1">
    <source>
        <dbReference type="SAM" id="Phobius"/>
    </source>
</evidence>
<feature type="transmembrane region" description="Helical" evidence="1">
    <location>
        <begin position="85"/>
        <end position="103"/>
    </location>
</feature>
<reference evidence="2 3" key="1">
    <citation type="submission" date="2018-12" db="EMBL/GenBank/DDBJ databases">
        <title>Bacillus ochoae sp. nov., Paenibacillus whitsoniae sp. nov., Paenibacillus spiritus sp. nov. Isolated from the Mars Exploration Rover during spacecraft assembly.</title>
        <authorList>
            <person name="Seuylemezian A."/>
            <person name="Vaishampayan P."/>
        </authorList>
    </citation>
    <scope>NUCLEOTIDE SEQUENCE [LARGE SCALE GENOMIC DNA]</scope>
    <source>
        <strain evidence="2 3">MER 54</strain>
    </source>
</reference>
<evidence type="ECO:0000313" key="2">
    <source>
        <dbReference type="EMBL" id="RTE09087.1"/>
    </source>
</evidence>
<keyword evidence="1" id="KW-0472">Membrane</keyword>
<feature type="transmembrane region" description="Helical" evidence="1">
    <location>
        <begin position="20"/>
        <end position="37"/>
    </location>
</feature>
<dbReference type="AlphaFoldDB" id="A0A3S0A415"/>
<dbReference type="EMBL" id="RXHU01000039">
    <property type="protein sequence ID" value="RTE09087.1"/>
    <property type="molecule type" value="Genomic_DNA"/>
</dbReference>
<dbReference type="RefSeq" id="WP_126141863.1">
    <property type="nucleotide sequence ID" value="NZ_RXHU01000039.1"/>
</dbReference>
<feature type="transmembrane region" description="Helical" evidence="1">
    <location>
        <begin position="115"/>
        <end position="138"/>
    </location>
</feature>
<accession>A0A3S0A415</accession>
<dbReference type="Proteomes" id="UP000276128">
    <property type="component" value="Unassembled WGS sequence"/>
</dbReference>
<sequence>MEKAGKPMILDPPAHFDSNEWFIMGAAVVVLTICWMLPRRWLPVQTIFLVLFNLYLGKVGDYLLAIPPVDLYDANDTENYEIFDFLLYVAAYPPVVYIMLNVYDKWRLKGMRRVLYIAFFALLTMGLEWLALLAHVFTYKGWHIGYSFFVYCAVYVLNVLVFHWVRRVIIREKGHADPQW</sequence>
<proteinExistence type="predicted"/>
<name>A0A3S0A415_9BACL</name>
<feature type="transmembrane region" description="Helical" evidence="1">
    <location>
        <begin position="144"/>
        <end position="165"/>
    </location>
</feature>
<keyword evidence="1" id="KW-0812">Transmembrane</keyword>
<evidence type="ECO:0000313" key="3">
    <source>
        <dbReference type="Proteomes" id="UP000276128"/>
    </source>
</evidence>
<comment type="caution">
    <text evidence="2">The sequence shown here is derived from an EMBL/GenBank/DDBJ whole genome shotgun (WGS) entry which is preliminary data.</text>
</comment>
<keyword evidence="1" id="KW-1133">Transmembrane helix</keyword>
<organism evidence="2 3">
    <name type="scientific">Paenibacillus whitsoniae</name>
    <dbReference type="NCBI Taxonomy" id="2496558"/>
    <lineage>
        <taxon>Bacteria</taxon>
        <taxon>Bacillati</taxon>
        <taxon>Bacillota</taxon>
        <taxon>Bacilli</taxon>
        <taxon>Bacillales</taxon>
        <taxon>Paenibacillaceae</taxon>
        <taxon>Paenibacillus</taxon>
    </lineage>
</organism>
<keyword evidence="3" id="KW-1185">Reference proteome</keyword>
<protein>
    <submittedName>
        <fullName evidence="2">Uncharacterized protein</fullName>
    </submittedName>
</protein>
<dbReference type="OrthoDB" id="2381462at2"/>